<dbReference type="EMBL" id="JAINDJ010000007">
    <property type="protein sequence ID" value="KAG9442228.1"/>
    <property type="molecule type" value="Genomic_DNA"/>
</dbReference>
<evidence type="ECO:0000313" key="2">
    <source>
        <dbReference type="EMBL" id="KAG9442228.1"/>
    </source>
</evidence>
<keyword evidence="1" id="KW-0175">Coiled coil</keyword>
<comment type="caution">
    <text evidence="2">The sequence shown here is derived from an EMBL/GenBank/DDBJ whole genome shotgun (WGS) entry which is preliminary data.</text>
</comment>
<organism evidence="2 3">
    <name type="scientific">Aristolochia fimbriata</name>
    <name type="common">White veined hardy Dutchman's pipe vine</name>
    <dbReference type="NCBI Taxonomy" id="158543"/>
    <lineage>
        <taxon>Eukaryota</taxon>
        <taxon>Viridiplantae</taxon>
        <taxon>Streptophyta</taxon>
        <taxon>Embryophyta</taxon>
        <taxon>Tracheophyta</taxon>
        <taxon>Spermatophyta</taxon>
        <taxon>Magnoliopsida</taxon>
        <taxon>Magnoliidae</taxon>
        <taxon>Piperales</taxon>
        <taxon>Aristolochiaceae</taxon>
        <taxon>Aristolochia</taxon>
    </lineage>
</organism>
<name>A0AAV7E0S9_ARIFI</name>
<accession>A0AAV7E0S9</accession>
<feature type="coiled-coil region" evidence="1">
    <location>
        <begin position="105"/>
        <end position="160"/>
    </location>
</feature>
<reference evidence="2 3" key="1">
    <citation type="submission" date="2021-07" db="EMBL/GenBank/DDBJ databases">
        <title>The Aristolochia fimbriata genome: insights into angiosperm evolution, floral development and chemical biosynthesis.</title>
        <authorList>
            <person name="Jiao Y."/>
        </authorList>
    </citation>
    <scope>NUCLEOTIDE SEQUENCE [LARGE SCALE GENOMIC DNA]</scope>
    <source>
        <strain evidence="2">IBCAS-2021</strain>
        <tissue evidence="2">Leaf</tissue>
    </source>
</reference>
<protein>
    <submittedName>
        <fullName evidence="2">Uncharacterized protein</fullName>
    </submittedName>
</protein>
<evidence type="ECO:0000313" key="3">
    <source>
        <dbReference type="Proteomes" id="UP000825729"/>
    </source>
</evidence>
<proteinExistence type="predicted"/>
<sequence>MTTSLTLPTLPASTSLATPSQQLLSHVGGVMLQVWRDQITPRMLSPDVVRDTSLAVDANFIIRKLQEVSHDVTRLQVYTQKLQALKDMESLAGEKASRTSRDWAKSDARETLDALSSKLENAKITLDEAAEDLSEAKADEEDARERLELATEQLQSAKTKKVEEVIARPTLSAAEEATLLSLRADFVELQQEMARDL</sequence>
<dbReference type="AlphaFoldDB" id="A0AAV7E0S9"/>
<keyword evidence="3" id="KW-1185">Reference proteome</keyword>
<evidence type="ECO:0000256" key="1">
    <source>
        <dbReference type="SAM" id="Coils"/>
    </source>
</evidence>
<gene>
    <name evidence="2" type="ORF">H6P81_018082</name>
</gene>
<dbReference type="Proteomes" id="UP000825729">
    <property type="component" value="Unassembled WGS sequence"/>
</dbReference>